<evidence type="ECO:0000313" key="2">
    <source>
        <dbReference type="Proteomes" id="UP000595917"/>
    </source>
</evidence>
<keyword evidence="2" id="KW-1185">Reference proteome</keyword>
<protein>
    <submittedName>
        <fullName evidence="1">Uncharacterized protein</fullName>
    </submittedName>
</protein>
<sequence length="208" mass="23381">MNGKNIKIISNSIYCNAPNWLNISNNKEYIILSKSTTKQEIDLFLFSLFVYNNISFTDNPKKSFQNLINGFDKEEVVLGGGLMFCNNDVEILPSCCCGLEQWQEVIADISHRKTVWLGHDPFPTIEYKDNSIIVWSDDCLGIFGSAKSKSDLQSIEFTNGEVISSLAQLEIDVSEFITIPLYGRVKEIGSHVSEALMAALMKWFGTSE</sequence>
<proteinExistence type="predicted"/>
<dbReference type="AlphaFoldDB" id="A0A7T7XQD7"/>
<organism evidence="1 2">
    <name type="scientific">Breznakiella homolactica</name>
    <dbReference type="NCBI Taxonomy" id="2798577"/>
    <lineage>
        <taxon>Bacteria</taxon>
        <taxon>Pseudomonadati</taxon>
        <taxon>Spirochaetota</taxon>
        <taxon>Spirochaetia</taxon>
        <taxon>Spirochaetales</taxon>
        <taxon>Breznakiellaceae</taxon>
        <taxon>Breznakiella</taxon>
    </lineage>
</organism>
<evidence type="ECO:0000313" key="1">
    <source>
        <dbReference type="EMBL" id="QQO10571.1"/>
    </source>
</evidence>
<dbReference type="Proteomes" id="UP000595917">
    <property type="component" value="Chromosome"/>
</dbReference>
<dbReference type="EMBL" id="CP067089">
    <property type="protein sequence ID" value="QQO10571.1"/>
    <property type="molecule type" value="Genomic_DNA"/>
</dbReference>
<reference evidence="1" key="1">
    <citation type="submission" date="2021-01" db="EMBL/GenBank/DDBJ databases">
        <title>Description of Breznakiella homolactica.</title>
        <authorList>
            <person name="Song Y."/>
            <person name="Brune A."/>
        </authorList>
    </citation>
    <scope>NUCLEOTIDE SEQUENCE</scope>
    <source>
        <strain evidence="1">RmG30</strain>
    </source>
</reference>
<dbReference type="KEGG" id="bhc:JFL75_06560"/>
<dbReference type="RefSeq" id="WP_215627876.1">
    <property type="nucleotide sequence ID" value="NZ_CP067089.2"/>
</dbReference>
<name>A0A7T7XQD7_9SPIR</name>
<accession>A0A7T7XQD7</accession>
<gene>
    <name evidence="1" type="ORF">JFL75_06560</name>
</gene>